<feature type="binding site" evidence="1">
    <location>
        <position position="51"/>
    </location>
    <ligand>
        <name>ATP</name>
        <dbReference type="ChEBI" id="CHEBI:30616"/>
    </ligand>
</feature>
<feature type="transmembrane region" description="Helical" evidence="3">
    <location>
        <begin position="298"/>
        <end position="320"/>
    </location>
</feature>
<keyword evidence="6" id="KW-1185">Reference proteome</keyword>
<name>A0ABS2R2D4_9BACI</name>
<dbReference type="RefSeq" id="WP_275580457.1">
    <property type="nucleotide sequence ID" value="NZ_JAFBFC010000010.1"/>
</dbReference>
<feature type="region of interest" description="Disordered" evidence="2">
    <location>
        <begin position="266"/>
        <end position="290"/>
    </location>
</feature>
<dbReference type="Gene3D" id="1.10.510.10">
    <property type="entry name" value="Transferase(Phosphotransferase) domain 1"/>
    <property type="match status" value="1"/>
</dbReference>
<keyword evidence="3" id="KW-0812">Transmembrane</keyword>
<dbReference type="PANTHER" id="PTHR44167:SF31">
    <property type="entry name" value="PROTEIN CBG02007"/>
    <property type="match status" value="1"/>
</dbReference>
<keyword evidence="3" id="KW-1133">Transmembrane helix</keyword>
<evidence type="ECO:0000256" key="2">
    <source>
        <dbReference type="SAM" id="MobiDB-lite"/>
    </source>
</evidence>
<dbReference type="EMBL" id="JAFBFC010000010">
    <property type="protein sequence ID" value="MBM7704899.1"/>
    <property type="molecule type" value="Genomic_DNA"/>
</dbReference>
<keyword evidence="1" id="KW-0547">Nucleotide-binding</keyword>
<reference evidence="5 6" key="1">
    <citation type="submission" date="2021-01" db="EMBL/GenBank/DDBJ databases">
        <title>Genomic Encyclopedia of Type Strains, Phase IV (KMG-IV): sequencing the most valuable type-strain genomes for metagenomic binning, comparative biology and taxonomic classification.</title>
        <authorList>
            <person name="Goeker M."/>
        </authorList>
    </citation>
    <scope>NUCLEOTIDE SEQUENCE [LARGE SCALE GENOMIC DNA]</scope>
    <source>
        <strain evidence="5 6">DSM 104297</strain>
    </source>
</reference>
<evidence type="ECO:0000256" key="1">
    <source>
        <dbReference type="PROSITE-ProRule" id="PRU10141"/>
    </source>
</evidence>
<dbReference type="EC" id="2.7.11.1" evidence="5"/>
<dbReference type="SUPFAM" id="SSF56112">
    <property type="entry name" value="Protein kinase-like (PK-like)"/>
    <property type="match status" value="1"/>
</dbReference>
<organism evidence="5 6">
    <name type="scientific">Priestia iocasae</name>
    <dbReference type="NCBI Taxonomy" id="2291674"/>
    <lineage>
        <taxon>Bacteria</taxon>
        <taxon>Bacillati</taxon>
        <taxon>Bacillota</taxon>
        <taxon>Bacilli</taxon>
        <taxon>Bacillales</taxon>
        <taxon>Bacillaceae</taxon>
        <taxon>Priestia</taxon>
    </lineage>
</organism>
<evidence type="ECO:0000313" key="5">
    <source>
        <dbReference type="EMBL" id="MBM7704899.1"/>
    </source>
</evidence>
<evidence type="ECO:0000256" key="3">
    <source>
        <dbReference type="SAM" id="Phobius"/>
    </source>
</evidence>
<feature type="compositionally biased region" description="Polar residues" evidence="2">
    <location>
        <begin position="276"/>
        <end position="285"/>
    </location>
</feature>
<feature type="domain" description="Protein kinase" evidence="4">
    <location>
        <begin position="23"/>
        <end position="260"/>
    </location>
</feature>
<dbReference type="PROSITE" id="PS50011">
    <property type="entry name" value="PROTEIN_KINASE_DOM"/>
    <property type="match status" value="1"/>
</dbReference>
<dbReference type="Proteomes" id="UP000809829">
    <property type="component" value="Unassembled WGS sequence"/>
</dbReference>
<gene>
    <name evidence="5" type="ORF">JOC83_003780</name>
</gene>
<keyword evidence="1" id="KW-0067">ATP-binding</keyword>
<dbReference type="Pfam" id="PF00069">
    <property type="entry name" value="Pkinase"/>
    <property type="match status" value="1"/>
</dbReference>
<protein>
    <submittedName>
        <fullName evidence="5">Serine/threonine-protein kinase</fullName>
        <ecNumber evidence="5">2.7.11.1</ecNumber>
    </submittedName>
</protein>
<accession>A0ABS2R2D4</accession>
<sequence length="323" mass="36593">MKNQVCNLRVGTTITGKWHQHSYRVLKMLGMGATGVVYLVEKQDQSLAALKFSFQSMSVSAEVNVLKHLSKVHGKVLGPSLLDVDDWKISTHQVSFYVMEYIKGEPFLSFIKNRGVEWIGVFAIQLLSNLNELHQAGWTFGDLKPENLVVTANPVSVRWLDVGGTTLHGRSIKEFTDFYDRAHWGLGTRKAEPSYDLFAVAMIMLHAAHGKRFEKQDLVREQLKKALLSKSSLAPYRIAIQKAIEGKYSSAEEMKNDIVLGLKGAHSQSQHSSSSMKATNRTQRSATRKKVKVKRKRIHVLETCLLFVSVMFMYLLYLFFQVL</sequence>
<dbReference type="InterPro" id="IPR017441">
    <property type="entry name" value="Protein_kinase_ATP_BS"/>
</dbReference>
<dbReference type="InterPro" id="IPR000719">
    <property type="entry name" value="Prot_kinase_dom"/>
</dbReference>
<evidence type="ECO:0000313" key="6">
    <source>
        <dbReference type="Proteomes" id="UP000809829"/>
    </source>
</evidence>
<feature type="compositionally biased region" description="Low complexity" evidence="2">
    <location>
        <begin position="266"/>
        <end position="275"/>
    </location>
</feature>
<keyword evidence="3" id="KW-0472">Membrane</keyword>
<dbReference type="PROSITE" id="PS00107">
    <property type="entry name" value="PROTEIN_KINASE_ATP"/>
    <property type="match status" value="1"/>
</dbReference>
<dbReference type="PANTHER" id="PTHR44167">
    <property type="entry name" value="OVARIAN-SPECIFIC SERINE/THREONINE-PROTEIN KINASE LOK-RELATED"/>
    <property type="match status" value="1"/>
</dbReference>
<dbReference type="SMART" id="SM00220">
    <property type="entry name" value="S_TKc"/>
    <property type="match status" value="1"/>
</dbReference>
<dbReference type="GO" id="GO:0004674">
    <property type="term" value="F:protein serine/threonine kinase activity"/>
    <property type="evidence" value="ECO:0007669"/>
    <property type="project" value="UniProtKB-EC"/>
</dbReference>
<keyword evidence="5" id="KW-0808">Transferase</keyword>
<comment type="caution">
    <text evidence="5">The sequence shown here is derived from an EMBL/GenBank/DDBJ whole genome shotgun (WGS) entry which is preliminary data.</text>
</comment>
<evidence type="ECO:0000259" key="4">
    <source>
        <dbReference type="PROSITE" id="PS50011"/>
    </source>
</evidence>
<keyword evidence="5" id="KW-0418">Kinase</keyword>
<dbReference type="InterPro" id="IPR011009">
    <property type="entry name" value="Kinase-like_dom_sf"/>
</dbReference>
<proteinExistence type="predicted"/>